<dbReference type="RefSeq" id="WP_144257289.1">
    <property type="nucleotide sequence ID" value="NZ_VJZT01000016.1"/>
</dbReference>
<keyword evidence="1" id="KW-1133">Transmembrane helix</keyword>
<name>A0A553DU97_9FLAO</name>
<dbReference type="OrthoDB" id="1151040at2"/>
<reference evidence="2 3" key="1">
    <citation type="submission" date="2019-07" db="EMBL/GenBank/DDBJ databases">
        <title>Novel species of Flavobacterium.</title>
        <authorList>
            <person name="Liu Q."/>
            <person name="Xin Y.-H."/>
        </authorList>
    </citation>
    <scope>NUCLEOTIDE SEQUENCE [LARGE SCALE GENOMIC DNA]</scope>
    <source>
        <strain evidence="2 3">LB1R34</strain>
    </source>
</reference>
<accession>A0A553DU97</accession>
<feature type="transmembrane region" description="Helical" evidence="1">
    <location>
        <begin position="32"/>
        <end position="49"/>
    </location>
</feature>
<dbReference type="EMBL" id="VJZT01000016">
    <property type="protein sequence ID" value="TRX36322.1"/>
    <property type="molecule type" value="Genomic_DNA"/>
</dbReference>
<protein>
    <submittedName>
        <fullName evidence="2">Uncharacterized protein</fullName>
    </submittedName>
</protein>
<evidence type="ECO:0000256" key="1">
    <source>
        <dbReference type="SAM" id="Phobius"/>
    </source>
</evidence>
<keyword evidence="3" id="KW-1185">Reference proteome</keyword>
<evidence type="ECO:0000313" key="3">
    <source>
        <dbReference type="Proteomes" id="UP000316371"/>
    </source>
</evidence>
<dbReference type="AlphaFoldDB" id="A0A553DU97"/>
<dbReference type="Proteomes" id="UP000316371">
    <property type="component" value="Unassembled WGS sequence"/>
</dbReference>
<comment type="caution">
    <text evidence="2">The sequence shown here is derived from an EMBL/GenBank/DDBJ whole genome shotgun (WGS) entry which is preliminary data.</text>
</comment>
<gene>
    <name evidence="2" type="ORF">FNW21_13515</name>
</gene>
<feature type="transmembrane region" description="Helical" evidence="1">
    <location>
        <begin position="7"/>
        <end position="26"/>
    </location>
</feature>
<keyword evidence="1" id="KW-0812">Transmembrane</keyword>
<sequence>MNYLKFTAYIYLVFAAYFVYDGISKWNNGTDGSWLSLIIAGSAIFMFFFRQRFSKKFEDRNNKS</sequence>
<organism evidence="2 3">
    <name type="scientific">Flavobacterium restrictum</name>
    <dbReference type="NCBI Taxonomy" id="2594428"/>
    <lineage>
        <taxon>Bacteria</taxon>
        <taxon>Pseudomonadati</taxon>
        <taxon>Bacteroidota</taxon>
        <taxon>Flavobacteriia</taxon>
        <taxon>Flavobacteriales</taxon>
        <taxon>Flavobacteriaceae</taxon>
        <taxon>Flavobacterium</taxon>
    </lineage>
</organism>
<evidence type="ECO:0000313" key="2">
    <source>
        <dbReference type="EMBL" id="TRX36322.1"/>
    </source>
</evidence>
<keyword evidence="1" id="KW-0472">Membrane</keyword>
<proteinExistence type="predicted"/>